<protein>
    <recommendedName>
        <fullName evidence="7">Cytochrome c oxidase subunit 8, mitochondrial</fullName>
    </recommendedName>
    <alternativeName>
        <fullName evidence="7">Cytochrome c oxidase polypeptide VIII</fullName>
    </alternativeName>
</protein>
<evidence type="ECO:0000256" key="2">
    <source>
        <dbReference type="ARBA" id="ARBA00004673"/>
    </source>
</evidence>
<comment type="pathway">
    <text evidence="2 7">Energy metabolism; oxidative phosphorylation.</text>
</comment>
<comment type="subcellular location">
    <subcellularLocation>
        <location evidence="1 7">Mitochondrion inner membrane</location>
        <topology evidence="1 7">Single-pass membrane protein</topology>
    </subcellularLocation>
</comment>
<accession>A0A0C3NQJ3</accession>
<feature type="transmembrane region" description="Helical" evidence="7">
    <location>
        <begin position="46"/>
        <end position="64"/>
    </location>
</feature>
<dbReference type="OrthoDB" id="9974841at2759"/>
<evidence type="ECO:0000256" key="5">
    <source>
        <dbReference type="ARBA" id="ARBA00023128"/>
    </source>
</evidence>
<evidence type="ECO:0000256" key="1">
    <source>
        <dbReference type="ARBA" id="ARBA00004434"/>
    </source>
</evidence>
<comment type="similarity">
    <text evidence="3 7">Belongs to the cytochrome c oxidase VIIc family.</text>
</comment>
<evidence type="ECO:0000256" key="3">
    <source>
        <dbReference type="ARBA" id="ARBA00010514"/>
    </source>
</evidence>
<comment type="function">
    <text evidence="7">Component of the cytochrome c oxidase, the last enzyme in the mitochondrial electron transport chain which drives oxidative phosphorylation. The respiratory chain contains 3 multisubunit complexes succinate dehydrogenase (complex II, CII), ubiquinol-cytochrome c oxidoreductase (cytochrome b-c1 complex, complex III, CIII) and cytochrome c oxidase (complex IV, CIV), that cooperate to transfer electrons derived from NADH and succinate to molecular oxygen, creating an electrochemical gradient over the inner membrane that drives transmembrane transport and the ATP synthase. Cytochrome c oxidase is the component of the respiratory chain that catalyzes the reduction of oxygen to water. Electrons originating from reduced cytochrome c in the intermembrane space (IMS) are transferred via the dinuclear copper A center (CU(A)) of subunit 2 and heme A of subunit 1 to the active site in subunit 1, a binuclear center (BNC) formed by heme A3 and copper B (CU(B)). The BNC reduces molecular oxygen to 2 water molecules using 4 electrons from cytochrome c in the IMS and 4 protons from the mitochondrial matrix.</text>
</comment>
<evidence type="ECO:0000256" key="7">
    <source>
        <dbReference type="RuleBase" id="RU368123"/>
    </source>
</evidence>
<gene>
    <name evidence="8" type="ORF">PHLGIDRAFT_127636</name>
</gene>
<dbReference type="SUPFAM" id="SSF81427">
    <property type="entry name" value="Mitochondrial cytochrome c oxidase subunit VIIc (aka VIIIa)"/>
    <property type="match status" value="1"/>
</dbReference>
<dbReference type="Gene3D" id="4.10.49.10">
    <property type="entry name" value="Cytochrome c oxidase subunit VIIc"/>
    <property type="match status" value="1"/>
</dbReference>
<proteinExistence type="inferred from homology"/>
<keyword evidence="4 7" id="KW-0999">Mitochondrion inner membrane</keyword>
<dbReference type="Pfam" id="PF02935">
    <property type="entry name" value="COX7C"/>
    <property type="match status" value="1"/>
</dbReference>
<keyword evidence="7" id="KW-1133">Transmembrane helix</keyword>
<keyword evidence="5 7" id="KW-0496">Mitochondrion</keyword>
<comment type="subunit">
    <text evidence="7">Component of the cytochrome c oxidase (complex IV, CIV), a multisubunit enzyme composed of a catalytic core of 3 subunits and several supernumerary subunits. The complex exists as a monomer or a dimer and forms supercomplexes (SCs) in the inner mitochondrial membrane with ubiquinol-cytochrome c oxidoreductase (cytochrome b-c1 complex, complex III, CIII).</text>
</comment>
<evidence type="ECO:0000313" key="8">
    <source>
        <dbReference type="EMBL" id="KIP07429.1"/>
    </source>
</evidence>
<dbReference type="Proteomes" id="UP000053257">
    <property type="component" value="Unassembled WGS sequence"/>
</dbReference>
<dbReference type="GO" id="GO:0005743">
    <property type="term" value="C:mitochondrial inner membrane"/>
    <property type="evidence" value="ECO:0007669"/>
    <property type="project" value="UniProtKB-SubCell"/>
</dbReference>
<keyword evidence="7" id="KW-0809">Transit peptide</keyword>
<evidence type="ECO:0000256" key="6">
    <source>
        <dbReference type="ARBA" id="ARBA00023136"/>
    </source>
</evidence>
<keyword evidence="7" id="KW-0812">Transmembrane</keyword>
<keyword evidence="6 7" id="KW-0472">Membrane</keyword>
<dbReference type="AlphaFoldDB" id="A0A0C3NQJ3"/>
<dbReference type="EMBL" id="KN840497">
    <property type="protein sequence ID" value="KIP07429.1"/>
    <property type="molecule type" value="Genomic_DNA"/>
</dbReference>
<name>A0A0C3NQJ3_PHLG1</name>
<dbReference type="GO" id="GO:0045277">
    <property type="term" value="C:respiratory chain complex IV"/>
    <property type="evidence" value="ECO:0007669"/>
    <property type="project" value="UniProtKB-UniRule"/>
</dbReference>
<dbReference type="InterPro" id="IPR004202">
    <property type="entry name" value="COX7C/Cox8"/>
</dbReference>
<evidence type="ECO:0000256" key="4">
    <source>
        <dbReference type="ARBA" id="ARBA00022792"/>
    </source>
</evidence>
<dbReference type="UniPathway" id="UPA00705"/>
<dbReference type="GO" id="GO:0006123">
    <property type="term" value="P:mitochondrial electron transport, cytochrome c to oxygen"/>
    <property type="evidence" value="ECO:0007669"/>
    <property type="project" value="UniProtKB-UniRule"/>
</dbReference>
<evidence type="ECO:0000313" key="9">
    <source>
        <dbReference type="Proteomes" id="UP000053257"/>
    </source>
</evidence>
<dbReference type="InterPro" id="IPR036636">
    <property type="entry name" value="COX7C/Cox8_sf"/>
</dbReference>
<keyword evidence="9" id="KW-1185">Reference proteome</keyword>
<reference evidence="8 9" key="1">
    <citation type="journal article" date="2014" name="PLoS Genet.">
        <title>Analysis of the Phlebiopsis gigantea genome, transcriptome and secretome provides insight into its pioneer colonization strategies of wood.</title>
        <authorList>
            <person name="Hori C."/>
            <person name="Ishida T."/>
            <person name="Igarashi K."/>
            <person name="Samejima M."/>
            <person name="Suzuki H."/>
            <person name="Master E."/>
            <person name="Ferreira P."/>
            <person name="Ruiz-Duenas F.J."/>
            <person name="Held B."/>
            <person name="Canessa P."/>
            <person name="Larrondo L.F."/>
            <person name="Schmoll M."/>
            <person name="Druzhinina I.S."/>
            <person name="Kubicek C.P."/>
            <person name="Gaskell J.A."/>
            <person name="Kersten P."/>
            <person name="St John F."/>
            <person name="Glasner J."/>
            <person name="Sabat G."/>
            <person name="Splinter BonDurant S."/>
            <person name="Syed K."/>
            <person name="Yadav J."/>
            <person name="Mgbeahuruike A.C."/>
            <person name="Kovalchuk A."/>
            <person name="Asiegbu F.O."/>
            <person name="Lackner G."/>
            <person name="Hoffmeister D."/>
            <person name="Rencoret J."/>
            <person name="Gutierrez A."/>
            <person name="Sun H."/>
            <person name="Lindquist E."/>
            <person name="Barry K."/>
            <person name="Riley R."/>
            <person name="Grigoriev I.V."/>
            <person name="Henrissat B."/>
            <person name="Kues U."/>
            <person name="Berka R.M."/>
            <person name="Martinez A.T."/>
            <person name="Covert S.F."/>
            <person name="Blanchette R.A."/>
            <person name="Cullen D."/>
        </authorList>
    </citation>
    <scope>NUCLEOTIDE SEQUENCE [LARGE SCALE GENOMIC DNA]</scope>
    <source>
        <strain evidence="8 9">11061_1 CR5-6</strain>
    </source>
</reference>
<organism evidence="8 9">
    <name type="scientific">Phlebiopsis gigantea (strain 11061_1 CR5-6)</name>
    <name type="common">White-rot fungus</name>
    <name type="synonym">Peniophora gigantea</name>
    <dbReference type="NCBI Taxonomy" id="745531"/>
    <lineage>
        <taxon>Eukaryota</taxon>
        <taxon>Fungi</taxon>
        <taxon>Dikarya</taxon>
        <taxon>Basidiomycota</taxon>
        <taxon>Agaricomycotina</taxon>
        <taxon>Agaricomycetes</taxon>
        <taxon>Polyporales</taxon>
        <taxon>Phanerochaetaceae</taxon>
        <taxon>Phlebiopsis</taxon>
    </lineage>
</organism>
<dbReference type="HOGENOM" id="CLU_169812_1_0_1"/>
<sequence>MSLTRLSSTVLRSPQFVVRGVRHSSGHPGGHQDPHLPFTFKKRKTFVAKLAGFVTVGFGLPFLTTRYSLSKSAGTV</sequence>